<evidence type="ECO:0000313" key="13">
    <source>
        <dbReference type="RefSeq" id="XP_030634038.1"/>
    </source>
</evidence>
<dbReference type="Pfam" id="PF00096">
    <property type="entry name" value="zf-C2H2"/>
    <property type="match status" value="3"/>
</dbReference>
<reference evidence="13" key="1">
    <citation type="submission" date="2025-08" db="UniProtKB">
        <authorList>
            <consortium name="RefSeq"/>
        </authorList>
    </citation>
    <scope>IDENTIFICATION</scope>
</reference>
<feature type="compositionally biased region" description="Polar residues" evidence="10">
    <location>
        <begin position="522"/>
        <end position="531"/>
    </location>
</feature>
<evidence type="ECO:0000256" key="9">
    <source>
        <dbReference type="PROSITE-ProRule" id="PRU00042"/>
    </source>
</evidence>
<feature type="compositionally biased region" description="Basic and acidic residues" evidence="10">
    <location>
        <begin position="793"/>
        <end position="802"/>
    </location>
</feature>
<sequence>MALNMELQAYTTPLSSVLLLMDSSQLSYSRLTFINPIINAYIHAECSMDLGGEDDLALSGMEAQHGTNLQHRVSLMSSEGAQSASPSGSARAPSLSPPDPWAKSIYSHNMSLTEHMKMCPERESGHNICPLCGYTATHWAQMDRHMSLHHQIHEKNQVSNSSMENRKFKCLQCGKAFKYKHHLKEHLRIHSGEKPYECSHCKKRFSHSGSYSSHLSSKKCLSGGAVAGGGSGNSESYNGHINQASSLNPLQSQAAAKDSSTGKDSLYASDSQQLLALAQDHQLTPLQGSGLGRLWNPAADFALSPGILRGTTLLPYLHSGGKFEHLLQEMLQGAVGKDERKIQEEIGGQEEREKREGRSSYGWIRQGETPSMPGMGGKVMCRWCSQLFPSAALLQQHELYHCKMGRDIMPEFPHGKGTSPHSQDPQKVLSAIANGLPKDRLSPHRAAAWHSIPQQLLVTEQSTMQLCSEPLVSRSCWLNPDIGNPDNASSLSPNLEISSPSHRDRRQVPSSLYGSPVCLDLSANSSPQNRANPPLESPGSTSPKNEPLDLSLPKAQTDSARKRTCNGNVPHTEQRVLDSPFQKSRMTLQERQAGAGYMGTPVFGSSIYSTYPFINTLIPPGLGGMGQEAAASRPASMHPTPGFLSPVAYMLESDTDFVFKRIQRERHAMMGKAIKRGCLDLIPVMDEGVDGELGPGRRRLRKTDEGLYACDICDKTFQKSSSLLRHKYEHTGKRPHECKTCKKAFKHKHHLIEHSRLHSGEKPYQCDKCGKRFSHSGSYSQHMNHRYAFCSRDQDHEPREELSLGTGPYYRNPGMELDCGSRGVLLTQEDTPTILSDSSLDGPPDKLREEQEEEEDDEERLLSSHTKGMQDSKTETGEGGGIGQILSPRLKPSTEDEGCRGIGEEEEKEGKETGREESTNREMG</sequence>
<feature type="domain" description="C2H2-type" evidence="11">
    <location>
        <begin position="168"/>
        <end position="195"/>
    </location>
</feature>
<dbReference type="PANTHER" id="PTHR24391">
    <property type="entry name" value="HISTONE H4 TRANSCRIPTION FACTOR-RELATED"/>
    <property type="match status" value="1"/>
</dbReference>
<dbReference type="InterPro" id="IPR013087">
    <property type="entry name" value="Znf_C2H2_type"/>
</dbReference>
<feature type="compositionally biased region" description="Acidic residues" evidence="10">
    <location>
        <begin position="850"/>
        <end position="859"/>
    </location>
</feature>
<evidence type="ECO:0000256" key="5">
    <source>
        <dbReference type="ARBA" id="ARBA00022833"/>
    </source>
</evidence>
<keyword evidence="6 13" id="KW-0238">DNA-binding</keyword>
<dbReference type="PROSITE" id="PS00028">
    <property type="entry name" value="ZINC_FINGER_C2H2_1"/>
    <property type="match status" value="4"/>
</dbReference>
<dbReference type="GeneID" id="115815218"/>
<keyword evidence="7 13" id="KW-0371">Homeobox</keyword>
<dbReference type="PANTHER" id="PTHR24391:SF28">
    <property type="entry name" value="ZINC FINGER E-BOX-BINDING HOMEOBOX 2"/>
    <property type="match status" value="1"/>
</dbReference>
<keyword evidence="5" id="KW-0862">Zinc</keyword>
<name>A0A6J2VPT3_CHACN</name>
<dbReference type="RefSeq" id="XP_030634038.1">
    <property type="nucleotide sequence ID" value="XM_030778178.1"/>
</dbReference>
<dbReference type="Gene3D" id="3.30.160.60">
    <property type="entry name" value="Classic Zinc Finger"/>
    <property type="match status" value="5"/>
</dbReference>
<feature type="region of interest" description="Disordered" evidence="10">
    <location>
        <begin position="830"/>
        <end position="924"/>
    </location>
</feature>
<dbReference type="InParanoid" id="A0A6J2VPT3"/>
<evidence type="ECO:0000256" key="8">
    <source>
        <dbReference type="ARBA" id="ARBA00023242"/>
    </source>
</evidence>
<dbReference type="GO" id="GO:0000981">
    <property type="term" value="F:DNA-binding transcription factor activity, RNA polymerase II-specific"/>
    <property type="evidence" value="ECO:0007669"/>
    <property type="project" value="TreeGrafter"/>
</dbReference>
<feature type="domain" description="C2H2-type" evidence="11">
    <location>
        <begin position="736"/>
        <end position="763"/>
    </location>
</feature>
<comment type="subcellular location">
    <subcellularLocation>
        <location evidence="1">Nucleus</location>
    </subcellularLocation>
</comment>
<protein>
    <submittedName>
        <fullName evidence="13">Zinc finger E-box-binding homeobox 2</fullName>
    </submittedName>
</protein>
<feature type="region of interest" description="Disordered" evidence="10">
    <location>
        <begin position="75"/>
        <end position="98"/>
    </location>
</feature>
<evidence type="ECO:0000256" key="2">
    <source>
        <dbReference type="ARBA" id="ARBA00022723"/>
    </source>
</evidence>
<evidence type="ECO:0000256" key="7">
    <source>
        <dbReference type="ARBA" id="ARBA00023155"/>
    </source>
</evidence>
<dbReference type="FunFam" id="3.30.160.60:FF:000013">
    <property type="entry name" value="Putative zinc finger E-box-binding homeobox 2"/>
    <property type="match status" value="2"/>
</dbReference>
<dbReference type="FunFam" id="3.30.160.60:FF:000082">
    <property type="entry name" value="Putative zinc finger E-box-binding homeobox 2"/>
    <property type="match status" value="1"/>
</dbReference>
<keyword evidence="2" id="KW-0479">Metal-binding</keyword>
<dbReference type="SMART" id="SM00355">
    <property type="entry name" value="ZnF_C2H2"/>
    <property type="match status" value="7"/>
</dbReference>
<feature type="domain" description="C2H2-type" evidence="11">
    <location>
        <begin position="764"/>
        <end position="783"/>
    </location>
</feature>
<dbReference type="InterPro" id="IPR051574">
    <property type="entry name" value="ZnF_E-box_Homeobox"/>
</dbReference>
<feature type="compositionally biased region" description="Basic and acidic residues" evidence="10">
    <location>
        <begin position="892"/>
        <end position="924"/>
    </location>
</feature>
<evidence type="ECO:0000256" key="4">
    <source>
        <dbReference type="ARBA" id="ARBA00022771"/>
    </source>
</evidence>
<dbReference type="InterPro" id="IPR036236">
    <property type="entry name" value="Znf_C2H2_sf"/>
</dbReference>
<dbReference type="AlphaFoldDB" id="A0A6J2VPT3"/>
<keyword evidence="8" id="KW-0539">Nucleus</keyword>
<dbReference type="SUPFAM" id="SSF57667">
    <property type="entry name" value="beta-beta-alpha zinc fingers"/>
    <property type="match status" value="3"/>
</dbReference>
<dbReference type="PROSITE" id="PS50157">
    <property type="entry name" value="ZINC_FINGER_C2H2_2"/>
    <property type="match status" value="4"/>
</dbReference>
<dbReference type="Pfam" id="PF12874">
    <property type="entry name" value="zf-met"/>
    <property type="match status" value="1"/>
</dbReference>
<feature type="region of interest" description="Disordered" evidence="10">
    <location>
        <begin position="346"/>
        <end position="369"/>
    </location>
</feature>
<dbReference type="FunFam" id="3.30.160.60:FF:000744">
    <property type="entry name" value="zinc finger E-box-binding homeobox 1"/>
    <property type="match status" value="1"/>
</dbReference>
<evidence type="ECO:0000313" key="12">
    <source>
        <dbReference type="Proteomes" id="UP000504632"/>
    </source>
</evidence>
<feature type="region of interest" description="Disordered" evidence="10">
    <location>
        <begin position="793"/>
        <end position="815"/>
    </location>
</feature>
<dbReference type="Proteomes" id="UP000504632">
    <property type="component" value="Chromosome 6"/>
</dbReference>
<keyword evidence="3" id="KW-0677">Repeat</keyword>
<evidence type="ECO:0000256" key="1">
    <source>
        <dbReference type="ARBA" id="ARBA00004123"/>
    </source>
</evidence>
<dbReference type="GO" id="GO:0008270">
    <property type="term" value="F:zinc ion binding"/>
    <property type="evidence" value="ECO:0007669"/>
    <property type="project" value="UniProtKB-KW"/>
</dbReference>
<feature type="region of interest" description="Disordered" evidence="10">
    <location>
        <begin position="484"/>
        <end position="572"/>
    </location>
</feature>
<feature type="compositionally biased region" description="Low complexity" evidence="10">
    <location>
        <begin position="77"/>
        <end position="94"/>
    </location>
</feature>
<keyword evidence="4 9" id="KW-0863">Zinc-finger</keyword>
<evidence type="ECO:0000256" key="10">
    <source>
        <dbReference type="SAM" id="MobiDB-lite"/>
    </source>
</evidence>
<dbReference type="OrthoDB" id="427030at2759"/>
<proteinExistence type="predicted"/>
<organism evidence="12 13">
    <name type="scientific">Chanos chanos</name>
    <name type="common">Milkfish</name>
    <name type="synonym">Mugil chanos</name>
    <dbReference type="NCBI Taxonomy" id="29144"/>
    <lineage>
        <taxon>Eukaryota</taxon>
        <taxon>Metazoa</taxon>
        <taxon>Chordata</taxon>
        <taxon>Craniata</taxon>
        <taxon>Vertebrata</taxon>
        <taxon>Euteleostomi</taxon>
        <taxon>Actinopterygii</taxon>
        <taxon>Neopterygii</taxon>
        <taxon>Teleostei</taxon>
        <taxon>Ostariophysi</taxon>
        <taxon>Gonorynchiformes</taxon>
        <taxon>Chanidae</taxon>
        <taxon>Chanos</taxon>
    </lineage>
</organism>
<evidence type="ECO:0000259" key="11">
    <source>
        <dbReference type="PROSITE" id="PS50157"/>
    </source>
</evidence>
<keyword evidence="12" id="KW-1185">Reference proteome</keyword>
<feature type="compositionally biased region" description="Basic and acidic residues" evidence="10">
    <location>
        <begin position="346"/>
        <end position="358"/>
    </location>
</feature>
<feature type="compositionally biased region" description="Polar residues" evidence="10">
    <location>
        <begin position="830"/>
        <end position="839"/>
    </location>
</feature>
<gene>
    <name evidence="13" type="primary">LOC115815218</name>
</gene>
<evidence type="ECO:0000256" key="3">
    <source>
        <dbReference type="ARBA" id="ARBA00022737"/>
    </source>
</evidence>
<feature type="compositionally biased region" description="Polar residues" evidence="10">
    <location>
        <begin position="486"/>
        <end position="500"/>
    </location>
</feature>
<evidence type="ECO:0000256" key="6">
    <source>
        <dbReference type="ARBA" id="ARBA00023125"/>
    </source>
</evidence>
<dbReference type="GO" id="GO:0000978">
    <property type="term" value="F:RNA polymerase II cis-regulatory region sequence-specific DNA binding"/>
    <property type="evidence" value="ECO:0007669"/>
    <property type="project" value="TreeGrafter"/>
</dbReference>
<feature type="domain" description="C2H2-type" evidence="11">
    <location>
        <begin position="708"/>
        <end position="735"/>
    </location>
</feature>
<dbReference type="GO" id="GO:0005634">
    <property type="term" value="C:nucleus"/>
    <property type="evidence" value="ECO:0007669"/>
    <property type="project" value="UniProtKB-SubCell"/>
</dbReference>
<dbReference type="GO" id="GO:0000122">
    <property type="term" value="P:negative regulation of transcription by RNA polymerase II"/>
    <property type="evidence" value="ECO:0007669"/>
    <property type="project" value="UniProtKB-ARBA"/>
</dbReference>
<accession>A0A6J2VPT3</accession>